<dbReference type="CDD" id="cd11064">
    <property type="entry name" value="CYP86A"/>
    <property type="match status" value="1"/>
</dbReference>
<evidence type="ECO:0000256" key="6">
    <source>
        <dbReference type="ARBA" id="ARBA00023004"/>
    </source>
</evidence>
<comment type="cofactor">
    <cofactor evidence="1 8">
        <name>heme</name>
        <dbReference type="ChEBI" id="CHEBI:30413"/>
    </cofactor>
</comment>
<dbReference type="EMBL" id="JRKL02000753">
    <property type="protein sequence ID" value="KAF3968580.1"/>
    <property type="molecule type" value="Genomic_DNA"/>
</dbReference>
<evidence type="ECO:0000256" key="3">
    <source>
        <dbReference type="ARBA" id="ARBA00022617"/>
    </source>
</evidence>
<gene>
    <name evidence="11" type="ORF">CMV_007553</name>
</gene>
<evidence type="ECO:0000313" key="12">
    <source>
        <dbReference type="Proteomes" id="UP000737018"/>
    </source>
</evidence>
<keyword evidence="5 9" id="KW-0560">Oxidoreductase</keyword>
<dbReference type="AlphaFoldDB" id="A0A8J4REA9"/>
<evidence type="ECO:0000256" key="9">
    <source>
        <dbReference type="RuleBase" id="RU000461"/>
    </source>
</evidence>
<dbReference type="GO" id="GO:0005506">
    <property type="term" value="F:iron ion binding"/>
    <property type="evidence" value="ECO:0007669"/>
    <property type="project" value="InterPro"/>
</dbReference>
<dbReference type="Pfam" id="PF00067">
    <property type="entry name" value="p450"/>
    <property type="match status" value="1"/>
</dbReference>
<dbReference type="GO" id="GO:0016705">
    <property type="term" value="F:oxidoreductase activity, acting on paired donors, with incorporation or reduction of molecular oxygen"/>
    <property type="evidence" value="ECO:0007669"/>
    <property type="project" value="InterPro"/>
</dbReference>
<evidence type="ECO:0000256" key="2">
    <source>
        <dbReference type="ARBA" id="ARBA00010617"/>
    </source>
</evidence>
<dbReference type="SUPFAM" id="SSF48264">
    <property type="entry name" value="Cytochrome P450"/>
    <property type="match status" value="1"/>
</dbReference>
<keyword evidence="3 8" id="KW-0349">Heme</keyword>
<dbReference type="GO" id="GO:0004497">
    <property type="term" value="F:monooxygenase activity"/>
    <property type="evidence" value="ECO:0007669"/>
    <property type="project" value="UniProtKB-KW"/>
</dbReference>
<evidence type="ECO:0000313" key="11">
    <source>
        <dbReference type="EMBL" id="KAF3968580.1"/>
    </source>
</evidence>
<organism evidence="11 12">
    <name type="scientific">Castanea mollissima</name>
    <name type="common">Chinese chestnut</name>
    <dbReference type="NCBI Taxonomy" id="60419"/>
    <lineage>
        <taxon>Eukaryota</taxon>
        <taxon>Viridiplantae</taxon>
        <taxon>Streptophyta</taxon>
        <taxon>Embryophyta</taxon>
        <taxon>Tracheophyta</taxon>
        <taxon>Spermatophyta</taxon>
        <taxon>Magnoliopsida</taxon>
        <taxon>eudicotyledons</taxon>
        <taxon>Gunneridae</taxon>
        <taxon>Pentapetalae</taxon>
        <taxon>rosids</taxon>
        <taxon>fabids</taxon>
        <taxon>Fagales</taxon>
        <taxon>Fagaceae</taxon>
        <taxon>Castanea</taxon>
    </lineage>
</organism>
<dbReference type="PROSITE" id="PS00086">
    <property type="entry name" value="CYTOCHROME_P450"/>
    <property type="match status" value="1"/>
</dbReference>
<dbReference type="Proteomes" id="UP000737018">
    <property type="component" value="Unassembled WGS sequence"/>
</dbReference>
<dbReference type="InterPro" id="IPR036396">
    <property type="entry name" value="Cyt_P450_sf"/>
</dbReference>
<accession>A0A8J4REA9</accession>
<reference evidence="11" key="1">
    <citation type="submission" date="2020-03" db="EMBL/GenBank/DDBJ databases">
        <title>Castanea mollissima Vanexum genome sequencing.</title>
        <authorList>
            <person name="Staton M."/>
        </authorList>
    </citation>
    <scope>NUCLEOTIDE SEQUENCE</scope>
    <source>
        <tissue evidence="11">Leaf</tissue>
    </source>
</reference>
<sequence length="527" mass="60959">MHAYKSHLPTGLYETTKLLSIPMDIVLLYPEILVAIFLCFLSLCYWRWNKAVFITNWPIVGMLPGLLLHASHVHEFVTRVLKHYGGTVEFKGPWFTGMNFMITSDPMNIHHICSKNFSNYPKGPKFREIFEPLGDGIFNSDNDSWRNQRKLLQSLIRQSKFQLFFEEAIKGKVERSLIPVLDHVSSLGIEVNLQDVFQRLTFDTACLIVVGFDPNCLSIEFPEVEFLKGFDEVEECLLYRHLVPQRCWKLQRWLHIGTEKKLLSACKIFDQHLYERISSKREELTQKKEEVEFNLLTAMVREQQEGEMSGITKSNKFLRDTAANLISAGRDTVSAGLTWLFWLVATHPSVEARILEEIKEHLVDNDNKWRVLDINVLSKLVYLHGAICESLRLFPSVPFEHRCAAKNDVLPSGHCINPNTRMLYSLYSMGRMESIWGRDCLEFKPERWISERGQIVHVPSFKFTAFNAGARTCLGKDISFIQMKIIASAIIWNYRLQVVEGHLVSPSISIILHMKHGLKVRINKRYV</sequence>
<dbReference type="PRINTS" id="PR00385">
    <property type="entry name" value="P450"/>
</dbReference>
<dbReference type="GO" id="GO:0020037">
    <property type="term" value="F:heme binding"/>
    <property type="evidence" value="ECO:0007669"/>
    <property type="project" value="InterPro"/>
</dbReference>
<comment type="similarity">
    <text evidence="2 9">Belongs to the cytochrome P450 family.</text>
</comment>
<evidence type="ECO:0000256" key="1">
    <source>
        <dbReference type="ARBA" id="ARBA00001971"/>
    </source>
</evidence>
<evidence type="ECO:0008006" key="13">
    <source>
        <dbReference type="Google" id="ProtNLM"/>
    </source>
</evidence>
<keyword evidence="4 8" id="KW-0479">Metal-binding</keyword>
<keyword evidence="6 8" id="KW-0408">Iron</keyword>
<keyword evidence="12" id="KW-1185">Reference proteome</keyword>
<evidence type="ECO:0000256" key="7">
    <source>
        <dbReference type="ARBA" id="ARBA00023033"/>
    </source>
</evidence>
<protein>
    <recommendedName>
        <fullName evidence="13">Cytochrome P450</fullName>
    </recommendedName>
</protein>
<dbReference type="InterPro" id="IPR002401">
    <property type="entry name" value="Cyt_P450_E_grp-I"/>
</dbReference>
<evidence type="ECO:0000256" key="4">
    <source>
        <dbReference type="ARBA" id="ARBA00022723"/>
    </source>
</evidence>
<proteinExistence type="inferred from homology"/>
<dbReference type="InterPro" id="IPR017972">
    <property type="entry name" value="Cyt_P450_CS"/>
</dbReference>
<dbReference type="InterPro" id="IPR001128">
    <property type="entry name" value="Cyt_P450"/>
</dbReference>
<feature type="transmembrane region" description="Helical" evidence="10">
    <location>
        <begin position="26"/>
        <end position="48"/>
    </location>
</feature>
<name>A0A8J4REA9_9ROSI</name>
<evidence type="ECO:0000256" key="8">
    <source>
        <dbReference type="PIRSR" id="PIRSR602401-1"/>
    </source>
</evidence>
<evidence type="ECO:0000256" key="10">
    <source>
        <dbReference type="SAM" id="Phobius"/>
    </source>
</evidence>
<dbReference type="GO" id="GO:0006629">
    <property type="term" value="P:lipid metabolic process"/>
    <property type="evidence" value="ECO:0007669"/>
    <property type="project" value="UniProtKB-ARBA"/>
</dbReference>
<dbReference type="OrthoDB" id="1470350at2759"/>
<comment type="caution">
    <text evidence="11">The sequence shown here is derived from an EMBL/GenBank/DDBJ whole genome shotgun (WGS) entry which is preliminary data.</text>
</comment>
<evidence type="ECO:0000256" key="5">
    <source>
        <dbReference type="ARBA" id="ARBA00023002"/>
    </source>
</evidence>
<keyword evidence="7 9" id="KW-0503">Monooxygenase</keyword>
<keyword evidence="10" id="KW-0812">Transmembrane</keyword>
<dbReference type="PANTHER" id="PTHR24296">
    <property type="entry name" value="CYTOCHROME P450"/>
    <property type="match status" value="1"/>
</dbReference>
<keyword evidence="10" id="KW-1133">Transmembrane helix</keyword>
<dbReference type="Gene3D" id="1.10.630.10">
    <property type="entry name" value="Cytochrome P450"/>
    <property type="match status" value="1"/>
</dbReference>
<dbReference type="PRINTS" id="PR00463">
    <property type="entry name" value="EP450I"/>
</dbReference>
<feature type="binding site" description="axial binding residue" evidence="8">
    <location>
        <position position="473"/>
    </location>
    <ligand>
        <name>heme</name>
        <dbReference type="ChEBI" id="CHEBI:30413"/>
    </ligand>
    <ligandPart>
        <name>Fe</name>
        <dbReference type="ChEBI" id="CHEBI:18248"/>
    </ligandPart>
</feature>
<keyword evidence="10" id="KW-0472">Membrane</keyword>